<organism evidence="3 4">
    <name type="scientific">Streptomyces clavuligerus</name>
    <dbReference type="NCBI Taxonomy" id="1901"/>
    <lineage>
        <taxon>Bacteria</taxon>
        <taxon>Bacillati</taxon>
        <taxon>Actinomycetota</taxon>
        <taxon>Actinomycetes</taxon>
        <taxon>Kitasatosporales</taxon>
        <taxon>Streptomycetaceae</taxon>
        <taxon>Streptomyces</taxon>
    </lineage>
</organism>
<evidence type="ECO:0000313" key="3">
    <source>
        <dbReference type="EMBL" id="EFG08952.1"/>
    </source>
</evidence>
<sequence>MSKTTRFAGPGVLGALFLLALSAAPLGAVDISGQPESADIPFAQRYQTVQRGGVVRAANSSITCVVPQSDNGPNCTAAKDGGPGVNGDFEMYYIDEDDDLNTYNSSRAQLVLPKNSKVTYARLYWGGNLLVGEQKPAEDNGRVLIAEEGGSYKQVLADTRIAHRTADGTDAFQASADITPLVREAGAGLYTVAQINVAMGHSTAGAWGGWTLVVVYENNAEPLRQISVWDGYRTVDTEHPSHEITLSGLRVPERAGGRAGFVAYDGDRGRTGDTVTVRTSGTPGAPGAAEEPGREKAFGLGDAANPADDLMNSTISGPGGAFLRRPAYTNTLGYDSDVFDIGPALAPGGTGATFRFTAESRSYSVGVLFVQADTRR</sequence>
<keyword evidence="1" id="KW-0732">Signal</keyword>
<feature type="domain" description="DUF3344" evidence="2">
    <location>
        <begin position="101"/>
        <end position="284"/>
    </location>
</feature>
<evidence type="ECO:0000313" key="4">
    <source>
        <dbReference type="Proteomes" id="UP000002357"/>
    </source>
</evidence>
<evidence type="ECO:0000256" key="1">
    <source>
        <dbReference type="SAM" id="SignalP"/>
    </source>
</evidence>
<dbReference type="Pfam" id="PF11824">
    <property type="entry name" value="DUF3344"/>
    <property type="match status" value="1"/>
</dbReference>
<dbReference type="eggNOG" id="COG1361">
    <property type="taxonomic scope" value="Bacteria"/>
</dbReference>
<dbReference type="GeneID" id="93729625"/>
<proteinExistence type="predicted"/>
<feature type="signal peptide" evidence="1">
    <location>
        <begin position="1"/>
        <end position="28"/>
    </location>
</feature>
<dbReference type="InterPro" id="IPR021779">
    <property type="entry name" value="DUF3344"/>
</dbReference>
<dbReference type="AlphaFoldDB" id="E2Q414"/>
<dbReference type="Proteomes" id="UP000002357">
    <property type="component" value="Chromosome"/>
</dbReference>
<protein>
    <recommendedName>
        <fullName evidence="2">DUF3344 domain-containing protein</fullName>
    </recommendedName>
</protein>
<dbReference type="OrthoDB" id="3847058at2"/>
<dbReference type="KEGG" id="sclf:BB341_09335"/>
<name>E2Q414_STRCL</name>
<feature type="chain" id="PRO_5038352807" description="DUF3344 domain-containing protein" evidence="1">
    <location>
        <begin position="29"/>
        <end position="376"/>
    </location>
</feature>
<reference evidence="3 4" key="1">
    <citation type="journal article" date="2010" name="Genome Biol. Evol.">
        <title>The sequence of a 1.8-mb bacterial linear plasmid reveals a rich evolutionary reservoir of secondary metabolic pathways.</title>
        <authorList>
            <person name="Medema M.H."/>
            <person name="Trefzer A."/>
            <person name="Kovalchuk A."/>
            <person name="van den Berg M."/>
            <person name="Mueller U."/>
            <person name="Heijne W."/>
            <person name="Wu L."/>
            <person name="Alam M.T."/>
            <person name="Ronning C.M."/>
            <person name="Nierman W.C."/>
            <person name="Bovenberg R.A.L."/>
            <person name="Breitling R."/>
            <person name="Takano E."/>
        </authorList>
    </citation>
    <scope>NUCLEOTIDE SEQUENCE [LARGE SCALE GENOMIC DNA]</scope>
    <source>
        <strain evidence="4">ATCC 27064 / DSM 738 / JCM 4710 / NBRC 13307 / NCIMB 12785 / NRRL 3585 / VKM Ac-602</strain>
    </source>
</reference>
<accession>E2Q414</accession>
<dbReference type="RefSeq" id="WP_003961638.1">
    <property type="nucleotide sequence ID" value="NZ_CM000913.1"/>
</dbReference>
<gene>
    <name evidence="3" type="ORF">SCLAV_3880</name>
</gene>
<dbReference type="STRING" id="1901.BB341_09335"/>
<evidence type="ECO:0000259" key="2">
    <source>
        <dbReference type="Pfam" id="PF11824"/>
    </source>
</evidence>
<keyword evidence="4" id="KW-1185">Reference proteome</keyword>
<dbReference type="EMBL" id="CM000913">
    <property type="protein sequence ID" value="EFG08952.1"/>
    <property type="molecule type" value="Genomic_DNA"/>
</dbReference>